<evidence type="ECO:0000313" key="9">
    <source>
        <dbReference type="EMBL" id="KZV99409.1"/>
    </source>
</evidence>
<evidence type="ECO:0000256" key="4">
    <source>
        <dbReference type="ARBA" id="ARBA00023002"/>
    </source>
</evidence>
<evidence type="ECO:0000313" key="10">
    <source>
        <dbReference type="Proteomes" id="UP000077266"/>
    </source>
</evidence>
<keyword evidence="4 6" id="KW-0560">Oxidoreductase</keyword>
<evidence type="ECO:0000256" key="6">
    <source>
        <dbReference type="RuleBase" id="RU371123"/>
    </source>
</evidence>
<organism evidence="9 10">
    <name type="scientific">Exidia glandulosa HHB12029</name>
    <dbReference type="NCBI Taxonomy" id="1314781"/>
    <lineage>
        <taxon>Eukaryota</taxon>
        <taxon>Fungi</taxon>
        <taxon>Dikarya</taxon>
        <taxon>Basidiomycota</taxon>
        <taxon>Agaricomycotina</taxon>
        <taxon>Agaricomycetes</taxon>
        <taxon>Auriculariales</taxon>
        <taxon>Exidiaceae</taxon>
        <taxon>Exidia</taxon>
    </lineage>
</organism>
<dbReference type="Pfam" id="PF04777">
    <property type="entry name" value="Evr1_Alr"/>
    <property type="match status" value="1"/>
</dbReference>
<comment type="cofactor">
    <cofactor evidence="1 6">
        <name>FAD</name>
        <dbReference type="ChEBI" id="CHEBI:57692"/>
    </cofactor>
</comment>
<name>A0A166BAH6_EXIGL</name>
<dbReference type="InterPro" id="IPR036774">
    <property type="entry name" value="ERV/ALR_sulphydryl_oxid_sf"/>
</dbReference>
<protein>
    <recommendedName>
        <fullName evidence="6">Sulfhydryl oxidase</fullName>
        <ecNumber evidence="6">1.8.3.2</ecNumber>
    </recommendedName>
</protein>
<keyword evidence="7" id="KW-0732">Signal</keyword>
<keyword evidence="5" id="KW-1015">Disulfide bond</keyword>
<feature type="signal peptide" evidence="7">
    <location>
        <begin position="1"/>
        <end position="25"/>
    </location>
</feature>
<reference evidence="9 10" key="1">
    <citation type="journal article" date="2016" name="Mol. Biol. Evol.">
        <title>Comparative Genomics of Early-Diverging Mushroom-Forming Fungi Provides Insights into the Origins of Lignocellulose Decay Capabilities.</title>
        <authorList>
            <person name="Nagy L.G."/>
            <person name="Riley R."/>
            <person name="Tritt A."/>
            <person name="Adam C."/>
            <person name="Daum C."/>
            <person name="Floudas D."/>
            <person name="Sun H."/>
            <person name="Yadav J.S."/>
            <person name="Pangilinan J."/>
            <person name="Larsson K.H."/>
            <person name="Matsuura K."/>
            <person name="Barry K."/>
            <person name="Labutti K."/>
            <person name="Kuo R."/>
            <person name="Ohm R.A."/>
            <person name="Bhattacharya S.S."/>
            <person name="Shirouzu T."/>
            <person name="Yoshinaga Y."/>
            <person name="Martin F.M."/>
            <person name="Grigoriev I.V."/>
            <person name="Hibbett D.S."/>
        </authorList>
    </citation>
    <scope>NUCLEOTIDE SEQUENCE [LARGE SCALE GENOMIC DNA]</scope>
    <source>
        <strain evidence="9 10">HHB12029</strain>
    </source>
</reference>
<dbReference type="PANTHER" id="PTHR12645:SF1">
    <property type="entry name" value="FAD-LINKED SULFHYDRYL OXIDASE ERV2"/>
    <property type="match status" value="1"/>
</dbReference>
<feature type="domain" description="ERV/ALR sulfhydryl oxidase" evidence="8">
    <location>
        <begin position="80"/>
        <end position="180"/>
    </location>
</feature>
<keyword evidence="2 6" id="KW-0285">Flavoprotein</keyword>
<evidence type="ECO:0000259" key="8">
    <source>
        <dbReference type="PROSITE" id="PS51324"/>
    </source>
</evidence>
<evidence type="ECO:0000256" key="2">
    <source>
        <dbReference type="ARBA" id="ARBA00022630"/>
    </source>
</evidence>
<evidence type="ECO:0000256" key="1">
    <source>
        <dbReference type="ARBA" id="ARBA00001974"/>
    </source>
</evidence>
<proteinExistence type="predicted"/>
<gene>
    <name evidence="9" type="ORF">EXIGLDRAFT_762703</name>
</gene>
<comment type="catalytic activity">
    <reaction evidence="6">
        <text>2 R'C(R)SH + O2 = R'C(R)S-S(R)CR' + H2O2</text>
        <dbReference type="Rhea" id="RHEA:17357"/>
        <dbReference type="ChEBI" id="CHEBI:15379"/>
        <dbReference type="ChEBI" id="CHEBI:16240"/>
        <dbReference type="ChEBI" id="CHEBI:16520"/>
        <dbReference type="ChEBI" id="CHEBI:17412"/>
        <dbReference type="EC" id="1.8.3.2"/>
    </reaction>
</comment>
<dbReference type="Proteomes" id="UP000077266">
    <property type="component" value="Unassembled WGS sequence"/>
</dbReference>
<dbReference type="Gene3D" id="1.20.120.310">
    <property type="entry name" value="ERV/ALR sulfhydryl oxidase domain"/>
    <property type="match status" value="1"/>
</dbReference>
<dbReference type="GO" id="GO:0050660">
    <property type="term" value="F:flavin adenine dinucleotide binding"/>
    <property type="evidence" value="ECO:0007669"/>
    <property type="project" value="TreeGrafter"/>
</dbReference>
<dbReference type="FunFam" id="1.20.120.310:FF:000002">
    <property type="entry name" value="Sulfhydryl oxidase"/>
    <property type="match status" value="1"/>
</dbReference>
<sequence length="207" mass="22870">MLSRFSRSFLLVALALLVLFSLALFHPPSRTYFDPISGAVFGEGGVERDLAQYAAKPAPTQQEKVPEERIPGVIMPKLANATAKAELGRATWRLMHTMTLRFPEEPTQDERTALNDYFYLMSKLYPCGDCASHFQKLLAEFPPQTSSRKAASNWLCHVHNQVNERLGKPEFDCAYLGDTYDCGCGPEKPGATSVPLSEDDALAVRGG</sequence>
<dbReference type="GO" id="GO:0005739">
    <property type="term" value="C:mitochondrion"/>
    <property type="evidence" value="ECO:0007669"/>
    <property type="project" value="TreeGrafter"/>
</dbReference>
<feature type="chain" id="PRO_5007871127" description="Sulfhydryl oxidase" evidence="7">
    <location>
        <begin position="26"/>
        <end position="207"/>
    </location>
</feature>
<dbReference type="PANTHER" id="PTHR12645">
    <property type="entry name" value="ALR/ERV"/>
    <property type="match status" value="1"/>
</dbReference>
<dbReference type="InParanoid" id="A0A166BAH6"/>
<evidence type="ECO:0000256" key="3">
    <source>
        <dbReference type="ARBA" id="ARBA00022827"/>
    </source>
</evidence>
<dbReference type="PROSITE" id="PS51324">
    <property type="entry name" value="ERV_ALR"/>
    <property type="match status" value="1"/>
</dbReference>
<dbReference type="SUPFAM" id="SSF69000">
    <property type="entry name" value="FAD-dependent thiol oxidase"/>
    <property type="match status" value="1"/>
</dbReference>
<accession>A0A166BAH6</accession>
<dbReference type="InterPro" id="IPR017905">
    <property type="entry name" value="ERV/ALR_sulphydryl_oxidase"/>
</dbReference>
<evidence type="ECO:0000256" key="5">
    <source>
        <dbReference type="ARBA" id="ARBA00023157"/>
    </source>
</evidence>
<dbReference type="OrthoDB" id="59470at2759"/>
<keyword evidence="3 6" id="KW-0274">FAD</keyword>
<keyword evidence="10" id="KW-1185">Reference proteome</keyword>
<dbReference type="EMBL" id="KV425910">
    <property type="protein sequence ID" value="KZV99409.1"/>
    <property type="molecule type" value="Genomic_DNA"/>
</dbReference>
<dbReference type="AlphaFoldDB" id="A0A166BAH6"/>
<dbReference type="EC" id="1.8.3.2" evidence="6"/>
<dbReference type="InterPro" id="IPR039799">
    <property type="entry name" value="ALR/ERV"/>
</dbReference>
<dbReference type="GO" id="GO:0016971">
    <property type="term" value="F:flavin-dependent sulfhydryl oxidase activity"/>
    <property type="evidence" value="ECO:0007669"/>
    <property type="project" value="InterPro"/>
</dbReference>
<evidence type="ECO:0000256" key="7">
    <source>
        <dbReference type="SAM" id="SignalP"/>
    </source>
</evidence>
<dbReference type="STRING" id="1314781.A0A166BAH6"/>